<sequence length="286" mass="30066">MNLFLKPRRAGAGIRASLAVAVFFLAAGAARAETITMASTTSTEQSGLFSHLLPAFKKASDIDVKVVAVGTGQAIDMAKRGDADVLFVHDTAAEEKFVAEGFSDRRYPVMYNDFVLVGPQADPVGAKGGDIAAALKKIAAANAPFVSRGDKSGTDAAERRLWTQTGVAQAGQPVPNERKGTGYKECGCGMGPALNIAASSGAYVLADRGTWLSFKNRAGLAVLVEGDKRLFNQYGVMVVSPAKFPSLNSRGAQKFVDWVISPAGQQSIAAYKIGGEQLFFPNALSN</sequence>
<evidence type="ECO:0000259" key="2">
    <source>
        <dbReference type="Pfam" id="PF12849"/>
    </source>
</evidence>
<feature type="signal peptide" evidence="1">
    <location>
        <begin position="1"/>
        <end position="32"/>
    </location>
</feature>
<evidence type="ECO:0000313" key="3">
    <source>
        <dbReference type="EMBL" id="RRH91250.1"/>
    </source>
</evidence>
<comment type="caution">
    <text evidence="3">The sequence shown here is derived from an EMBL/GenBank/DDBJ whole genome shotgun (WGS) entry which is preliminary data.</text>
</comment>
<dbReference type="Gene3D" id="3.40.190.10">
    <property type="entry name" value="Periplasmic binding protein-like II"/>
    <property type="match status" value="2"/>
</dbReference>
<evidence type="ECO:0000313" key="5">
    <source>
        <dbReference type="Proteomes" id="UP000271137"/>
    </source>
</evidence>
<dbReference type="SUPFAM" id="SSF53850">
    <property type="entry name" value="Periplasmic binding protein-like II"/>
    <property type="match status" value="1"/>
</dbReference>
<dbReference type="Proteomes" id="UP000271590">
    <property type="component" value="Unassembled WGS sequence"/>
</dbReference>
<dbReference type="Pfam" id="PF12849">
    <property type="entry name" value="PBP_like_2"/>
    <property type="match status" value="1"/>
</dbReference>
<dbReference type="PANTHER" id="PTHR37945">
    <property type="entry name" value="EXTRACELLULAR TUNGSTATE BINDING PROTEIN"/>
    <property type="match status" value="1"/>
</dbReference>
<dbReference type="InterPro" id="IPR052738">
    <property type="entry name" value="ABC-Tungstate_binding"/>
</dbReference>
<protein>
    <submittedName>
        <fullName evidence="3">Tungsten ABC transporter substrate-binding protein</fullName>
    </submittedName>
</protein>
<organism evidence="3 6">
    <name type="scientific">Variovorax beijingensis</name>
    <dbReference type="NCBI Taxonomy" id="2496117"/>
    <lineage>
        <taxon>Bacteria</taxon>
        <taxon>Pseudomonadati</taxon>
        <taxon>Pseudomonadota</taxon>
        <taxon>Betaproteobacteria</taxon>
        <taxon>Burkholderiales</taxon>
        <taxon>Comamonadaceae</taxon>
        <taxon>Variovorax</taxon>
    </lineage>
</organism>
<accession>A0A3P3EXW6</accession>
<name>A0A3P3EXW6_9BURK</name>
<dbReference type="PANTHER" id="PTHR37945:SF1">
    <property type="entry name" value="EXTRACELLULAR TUNGSTATE BINDING PROTEIN"/>
    <property type="match status" value="1"/>
</dbReference>
<evidence type="ECO:0000256" key="1">
    <source>
        <dbReference type="SAM" id="SignalP"/>
    </source>
</evidence>
<dbReference type="AlphaFoldDB" id="A0A3P3EXW6"/>
<evidence type="ECO:0000313" key="4">
    <source>
        <dbReference type="EMBL" id="RSZ44516.1"/>
    </source>
</evidence>
<evidence type="ECO:0000313" key="6">
    <source>
        <dbReference type="Proteomes" id="UP000271590"/>
    </source>
</evidence>
<reference evidence="4 5" key="2">
    <citation type="submission" date="2018-12" db="EMBL/GenBank/DDBJ databases">
        <title>The genome sequences of strain 502.</title>
        <authorList>
            <person name="Gao J."/>
            <person name="Sun J."/>
        </authorList>
    </citation>
    <scope>NUCLEOTIDE SEQUENCE [LARGE SCALE GENOMIC DNA]</scope>
    <source>
        <strain evidence="4 5">502</strain>
    </source>
</reference>
<dbReference type="InterPro" id="IPR024370">
    <property type="entry name" value="PBP_domain"/>
</dbReference>
<dbReference type="EMBL" id="RQXU01000002">
    <property type="protein sequence ID" value="RRH91250.1"/>
    <property type="molecule type" value="Genomic_DNA"/>
</dbReference>
<dbReference type="EMBL" id="RXFQ01000001">
    <property type="protein sequence ID" value="RSZ44516.1"/>
    <property type="molecule type" value="Genomic_DNA"/>
</dbReference>
<dbReference type="RefSeq" id="WP_124956922.1">
    <property type="nucleotide sequence ID" value="NZ_CBFHCE010000103.1"/>
</dbReference>
<feature type="chain" id="PRO_5018178715" evidence="1">
    <location>
        <begin position="33"/>
        <end position="286"/>
    </location>
</feature>
<proteinExistence type="predicted"/>
<gene>
    <name evidence="3" type="ORF">EH244_03240</name>
    <name evidence="4" type="ORF">EJO66_00670</name>
</gene>
<keyword evidence="1" id="KW-0732">Signal</keyword>
<keyword evidence="5" id="KW-1185">Reference proteome</keyword>
<feature type="domain" description="PBP" evidence="2">
    <location>
        <begin position="29"/>
        <end position="262"/>
    </location>
</feature>
<reference evidence="3 6" key="1">
    <citation type="submission" date="2018-11" db="EMBL/GenBank/DDBJ databases">
        <title>The genome of Variovorax sp T529.</title>
        <authorList>
            <person name="Gao J."/>
        </authorList>
    </citation>
    <scope>NUCLEOTIDE SEQUENCE [LARGE SCALE GENOMIC DNA]</scope>
    <source>
        <strain evidence="3 6">T529</strain>
    </source>
</reference>
<dbReference type="Proteomes" id="UP000271137">
    <property type="component" value="Unassembled WGS sequence"/>
</dbReference>